<keyword evidence="4 12" id="KW-0812">Transmembrane</keyword>
<evidence type="ECO:0000256" key="11">
    <source>
        <dbReference type="ARBA" id="ARBA00023160"/>
    </source>
</evidence>
<comment type="domain">
    <text evidence="12">The histidine box domains are involved in binding the catalytic metal ions.</text>
</comment>
<comment type="cofactor">
    <cofactor evidence="12">
        <name>Fe(2+)</name>
        <dbReference type="ChEBI" id="CHEBI:29033"/>
    </cofactor>
</comment>
<evidence type="ECO:0000256" key="8">
    <source>
        <dbReference type="ARBA" id="ARBA00023004"/>
    </source>
</evidence>
<accession>A0AAJ7DXA2</accession>
<evidence type="ECO:0000256" key="2">
    <source>
        <dbReference type="ARBA" id="ARBA00009295"/>
    </source>
</evidence>
<evidence type="ECO:0000256" key="1">
    <source>
        <dbReference type="ARBA" id="ARBA00004141"/>
    </source>
</evidence>
<feature type="transmembrane region" description="Helical" evidence="13">
    <location>
        <begin position="122"/>
        <end position="141"/>
    </location>
</feature>
<keyword evidence="7 12" id="KW-0560">Oxidoreductase</keyword>
<evidence type="ECO:0000256" key="12">
    <source>
        <dbReference type="RuleBase" id="RU000581"/>
    </source>
</evidence>
<comment type="subcellular location">
    <subcellularLocation>
        <location evidence="1">Membrane</location>
        <topology evidence="1">Multi-pass membrane protein</topology>
    </subcellularLocation>
</comment>
<dbReference type="PANTHER" id="PTHR11351:SF21">
    <property type="entry name" value="GH07782P"/>
    <property type="match status" value="1"/>
</dbReference>
<proteinExistence type="inferred from homology"/>
<evidence type="ECO:0000256" key="3">
    <source>
        <dbReference type="ARBA" id="ARBA00022516"/>
    </source>
</evidence>
<protein>
    <submittedName>
        <fullName evidence="16">Acyl-CoA Delta(11) desaturase-like isoform X1</fullName>
    </submittedName>
</protein>
<evidence type="ECO:0000259" key="14">
    <source>
        <dbReference type="Pfam" id="PF00487"/>
    </source>
</evidence>
<organism evidence="15 16">
    <name type="scientific">Ceratosolen solmsi marchali</name>
    <dbReference type="NCBI Taxonomy" id="326594"/>
    <lineage>
        <taxon>Eukaryota</taxon>
        <taxon>Metazoa</taxon>
        <taxon>Ecdysozoa</taxon>
        <taxon>Arthropoda</taxon>
        <taxon>Hexapoda</taxon>
        <taxon>Insecta</taxon>
        <taxon>Pterygota</taxon>
        <taxon>Neoptera</taxon>
        <taxon>Endopterygota</taxon>
        <taxon>Hymenoptera</taxon>
        <taxon>Apocrita</taxon>
        <taxon>Proctotrupomorpha</taxon>
        <taxon>Chalcidoidea</taxon>
        <taxon>Agaonidae</taxon>
        <taxon>Agaoninae</taxon>
        <taxon>Ceratosolen</taxon>
    </lineage>
</organism>
<dbReference type="GeneID" id="105363737"/>
<dbReference type="AlphaFoldDB" id="A0AAJ7DXA2"/>
<dbReference type="GO" id="GO:0005506">
    <property type="term" value="F:iron ion binding"/>
    <property type="evidence" value="ECO:0007669"/>
    <property type="project" value="TreeGrafter"/>
</dbReference>
<keyword evidence="5" id="KW-0276">Fatty acid metabolism</keyword>
<feature type="transmembrane region" description="Helical" evidence="13">
    <location>
        <begin position="60"/>
        <end position="81"/>
    </location>
</feature>
<feature type="transmembrane region" description="Helical" evidence="13">
    <location>
        <begin position="207"/>
        <end position="228"/>
    </location>
</feature>
<dbReference type="PRINTS" id="PR00075">
    <property type="entry name" value="FACDDSATRASE"/>
</dbReference>
<dbReference type="KEGG" id="csol:105363737"/>
<evidence type="ECO:0000256" key="4">
    <source>
        <dbReference type="ARBA" id="ARBA00022692"/>
    </source>
</evidence>
<sequence>MNVTIIYNAIIEIQDSFRIGKVIMYSSTVTEYQEPPKKKVEEQASEPSPLPCKEEGKQPLIWFNIIGIGILHILALHAFFTKYHEAKFWTWIFSPAWGISAGIGITAGAHRLWAHRSYSAKLPLRIFLAILYCMAGQTHFYKWIRDHRTHHKFTETAADPHDANRGFFFSHVGWLMMKRHPAVKKYGSKVDMSDVTADPVIQFFDKYYELIMCTLAFVIPTLIPVYIWNESWYISIHAVIIRYVWLLNATFLVNSFAHMWGNRPYNRDVKPTENASVSFFTLGEGWHNYHHSFPWDYKAAELPSYGLNPSTAFIETMARLGLAYDLKTPSKELIAKVSVNNGDGTYSRWGIDHHQRKGTKGL</sequence>
<evidence type="ECO:0000256" key="6">
    <source>
        <dbReference type="ARBA" id="ARBA00022989"/>
    </source>
</evidence>
<evidence type="ECO:0000256" key="13">
    <source>
        <dbReference type="SAM" id="Phobius"/>
    </source>
</evidence>
<dbReference type="PANTHER" id="PTHR11351">
    <property type="entry name" value="ACYL-COA DESATURASE"/>
    <property type="match status" value="1"/>
</dbReference>
<dbReference type="GO" id="GO:0004768">
    <property type="term" value="F:stearoyl-CoA 9-desaturase activity"/>
    <property type="evidence" value="ECO:0007669"/>
    <property type="project" value="TreeGrafter"/>
</dbReference>
<comment type="similarity">
    <text evidence="2 12">Belongs to the fatty acid desaturase type 1 family.</text>
</comment>
<reference evidence="16" key="1">
    <citation type="submission" date="2025-08" db="UniProtKB">
        <authorList>
            <consortium name="RefSeq"/>
        </authorList>
    </citation>
    <scope>IDENTIFICATION</scope>
</reference>
<dbReference type="GO" id="GO:0005789">
    <property type="term" value="C:endoplasmic reticulum membrane"/>
    <property type="evidence" value="ECO:0007669"/>
    <property type="project" value="TreeGrafter"/>
</dbReference>
<evidence type="ECO:0000313" key="16">
    <source>
        <dbReference type="RefSeq" id="XP_011499800.1"/>
    </source>
</evidence>
<dbReference type="Pfam" id="PF00487">
    <property type="entry name" value="FA_desaturase"/>
    <property type="match status" value="1"/>
</dbReference>
<dbReference type="InterPro" id="IPR015876">
    <property type="entry name" value="Acyl-CoA_DS"/>
</dbReference>
<evidence type="ECO:0000256" key="7">
    <source>
        <dbReference type="ARBA" id="ARBA00023002"/>
    </source>
</evidence>
<feature type="transmembrane region" description="Helical" evidence="13">
    <location>
        <begin position="88"/>
        <end position="110"/>
    </location>
</feature>
<keyword evidence="9" id="KW-0443">Lipid metabolism</keyword>
<keyword evidence="8" id="KW-0408">Iron</keyword>
<keyword evidence="6 13" id="KW-1133">Transmembrane helix</keyword>
<feature type="transmembrane region" description="Helical" evidence="13">
    <location>
        <begin position="234"/>
        <end position="257"/>
    </location>
</feature>
<keyword evidence="3 12" id="KW-0444">Lipid biosynthesis</keyword>
<keyword evidence="10 13" id="KW-0472">Membrane</keyword>
<keyword evidence="15" id="KW-1185">Reference proteome</keyword>
<evidence type="ECO:0000256" key="10">
    <source>
        <dbReference type="ARBA" id="ARBA00023136"/>
    </source>
</evidence>
<evidence type="ECO:0000313" key="15">
    <source>
        <dbReference type="Proteomes" id="UP000695007"/>
    </source>
</evidence>
<keyword evidence="11 12" id="KW-0275">Fatty acid biosynthesis</keyword>
<name>A0AAJ7DXA2_9HYME</name>
<dbReference type="CDD" id="cd03505">
    <property type="entry name" value="Delta9-FADS-like"/>
    <property type="match status" value="1"/>
</dbReference>
<evidence type="ECO:0000256" key="5">
    <source>
        <dbReference type="ARBA" id="ARBA00022832"/>
    </source>
</evidence>
<dbReference type="RefSeq" id="XP_011499800.1">
    <property type="nucleotide sequence ID" value="XM_011501498.1"/>
</dbReference>
<feature type="domain" description="Fatty acid desaturase" evidence="14">
    <location>
        <begin position="91"/>
        <end position="294"/>
    </location>
</feature>
<dbReference type="InterPro" id="IPR005804">
    <property type="entry name" value="FA_desaturase_dom"/>
</dbReference>
<evidence type="ECO:0000256" key="9">
    <source>
        <dbReference type="ARBA" id="ARBA00023098"/>
    </source>
</evidence>
<gene>
    <name evidence="16" type="primary">LOC105363737</name>
</gene>
<dbReference type="GO" id="GO:0006636">
    <property type="term" value="P:unsaturated fatty acid biosynthetic process"/>
    <property type="evidence" value="ECO:0007669"/>
    <property type="project" value="TreeGrafter"/>
</dbReference>
<dbReference type="Proteomes" id="UP000695007">
    <property type="component" value="Unplaced"/>
</dbReference>